<dbReference type="Proteomes" id="UP000565715">
    <property type="component" value="Unassembled WGS sequence"/>
</dbReference>
<reference evidence="3 4" key="1">
    <citation type="submission" date="2020-04" db="EMBL/GenBank/DDBJ databases">
        <title>MicrobeNet Type strains.</title>
        <authorList>
            <person name="Nicholson A.C."/>
        </authorList>
    </citation>
    <scope>NUCLEOTIDE SEQUENCE [LARGE SCALE GENOMIC DNA]</scope>
    <source>
        <strain evidence="3 4">DSM 45078</strain>
    </source>
</reference>
<dbReference type="EMBL" id="JAAXOO010000003">
    <property type="protein sequence ID" value="NKY34270.1"/>
    <property type="molecule type" value="Genomic_DNA"/>
</dbReference>
<name>A0A846XHU4_9NOCA</name>
<comment type="caution">
    <text evidence="3">The sequence shown here is derived from an EMBL/GenBank/DDBJ whole genome shotgun (WGS) entry which is preliminary data.</text>
</comment>
<gene>
    <name evidence="3" type="ORF">HGA13_14445</name>
</gene>
<evidence type="ECO:0000313" key="4">
    <source>
        <dbReference type="Proteomes" id="UP000565715"/>
    </source>
</evidence>
<feature type="region of interest" description="Disordered" evidence="1">
    <location>
        <begin position="58"/>
        <end position="100"/>
    </location>
</feature>
<evidence type="ECO:0000256" key="2">
    <source>
        <dbReference type="SAM" id="Phobius"/>
    </source>
</evidence>
<proteinExistence type="predicted"/>
<protein>
    <submittedName>
        <fullName evidence="3">Uncharacterized protein</fullName>
    </submittedName>
</protein>
<sequence length="100" mass="10313">MIVTELSVFASGLLAQTPGTPTGPEFGKASPLGLAVVLILLAGTFLLVRSMNKHLKNLPETFEPEHPEPDQAADEGTEPGVAGRTEESSNGAASDSGRPS</sequence>
<feature type="transmembrane region" description="Helical" evidence="2">
    <location>
        <begin position="29"/>
        <end position="48"/>
    </location>
</feature>
<keyword evidence="4" id="KW-1185">Reference proteome</keyword>
<dbReference type="RefSeq" id="WP_068043104.1">
    <property type="nucleotide sequence ID" value="NZ_JAAXOO010000003.1"/>
</dbReference>
<keyword evidence="2" id="KW-0812">Transmembrane</keyword>
<keyword evidence="2" id="KW-0472">Membrane</keyword>
<accession>A0A846XHU4</accession>
<evidence type="ECO:0000313" key="3">
    <source>
        <dbReference type="EMBL" id="NKY34270.1"/>
    </source>
</evidence>
<organism evidence="3 4">
    <name type="scientific">Nocardia speluncae</name>
    <dbReference type="NCBI Taxonomy" id="419477"/>
    <lineage>
        <taxon>Bacteria</taxon>
        <taxon>Bacillati</taxon>
        <taxon>Actinomycetota</taxon>
        <taxon>Actinomycetes</taxon>
        <taxon>Mycobacteriales</taxon>
        <taxon>Nocardiaceae</taxon>
        <taxon>Nocardia</taxon>
    </lineage>
</organism>
<evidence type="ECO:0000256" key="1">
    <source>
        <dbReference type="SAM" id="MobiDB-lite"/>
    </source>
</evidence>
<dbReference type="AlphaFoldDB" id="A0A846XHU4"/>
<keyword evidence="2" id="KW-1133">Transmembrane helix</keyword>
<feature type="compositionally biased region" description="Polar residues" evidence="1">
    <location>
        <begin position="88"/>
        <end position="100"/>
    </location>
</feature>